<keyword evidence="2 6" id="KW-0694">RNA-binding</keyword>
<evidence type="ECO:0000313" key="9">
    <source>
        <dbReference type="EMBL" id="CUO21080.1"/>
    </source>
</evidence>
<dbReference type="AlphaFoldDB" id="A0A174DAJ4"/>
<dbReference type="PROSITE" id="PS51061">
    <property type="entry name" value="R3H"/>
    <property type="match status" value="1"/>
</dbReference>
<keyword evidence="3 6" id="KW-0133">Cell shape</keyword>
<dbReference type="NCBIfam" id="NF041568">
    <property type="entry name" value="Jag_EloR"/>
    <property type="match status" value="1"/>
</dbReference>
<dbReference type="Gene3D" id="3.30.1370.50">
    <property type="entry name" value="R3H-like domain"/>
    <property type="match status" value="1"/>
</dbReference>
<evidence type="ECO:0000313" key="10">
    <source>
        <dbReference type="Proteomes" id="UP000095645"/>
    </source>
</evidence>
<dbReference type="PANTHER" id="PTHR35800:SF1">
    <property type="entry name" value="RNA-BINDING PROTEIN KHPB"/>
    <property type="match status" value="1"/>
</dbReference>
<dbReference type="InterPro" id="IPR036867">
    <property type="entry name" value="R3H_dom_sf"/>
</dbReference>
<dbReference type="Pfam" id="PF13083">
    <property type="entry name" value="KH_KhpA-B"/>
    <property type="match status" value="1"/>
</dbReference>
<dbReference type="Pfam" id="PF01424">
    <property type="entry name" value="R3H"/>
    <property type="match status" value="1"/>
</dbReference>
<dbReference type="Pfam" id="PF14804">
    <property type="entry name" value="Jag_N"/>
    <property type="match status" value="1"/>
</dbReference>
<feature type="compositionally biased region" description="Basic and acidic residues" evidence="7">
    <location>
        <begin position="80"/>
        <end position="142"/>
    </location>
</feature>
<name>A0A174DAJ4_9FIRM</name>
<dbReference type="InterPro" id="IPR015946">
    <property type="entry name" value="KH_dom-like_a/b"/>
</dbReference>
<evidence type="ECO:0000256" key="5">
    <source>
        <dbReference type="ARBA" id="ARBA00023316"/>
    </source>
</evidence>
<feature type="domain" description="R3H" evidence="8">
    <location>
        <begin position="243"/>
        <end position="309"/>
    </location>
</feature>
<dbReference type="SUPFAM" id="SSF82708">
    <property type="entry name" value="R3H domain"/>
    <property type="match status" value="1"/>
</dbReference>
<comment type="subcellular location">
    <subcellularLocation>
        <location evidence="6">Cytoplasm</location>
    </subcellularLocation>
</comment>
<evidence type="ECO:0000259" key="8">
    <source>
        <dbReference type="PROSITE" id="PS51061"/>
    </source>
</evidence>
<comment type="similarity">
    <text evidence="6">Belongs to the KhpB RNA-binding protein family.</text>
</comment>
<dbReference type="InterPro" id="IPR038247">
    <property type="entry name" value="Jag_N_dom_sf"/>
</dbReference>
<dbReference type="InterPro" id="IPR038008">
    <property type="entry name" value="Jag_KH"/>
</dbReference>
<dbReference type="CDD" id="cd02644">
    <property type="entry name" value="R3H_jag"/>
    <property type="match status" value="1"/>
</dbReference>
<dbReference type="Proteomes" id="UP000095645">
    <property type="component" value="Unassembled WGS sequence"/>
</dbReference>
<dbReference type="PANTHER" id="PTHR35800">
    <property type="entry name" value="PROTEIN JAG"/>
    <property type="match status" value="1"/>
</dbReference>
<keyword evidence="4 6" id="KW-0143">Chaperone</keyword>
<comment type="function">
    <text evidence="6">A probable RNA chaperone. Forms a complex with KhpA which binds to cellular RNA and controls its expression. Plays a role in peptidoglycan (PG) homeostasis and cell length regulation.</text>
</comment>
<dbReference type="InterPro" id="IPR032782">
    <property type="entry name" value="KhpB_N"/>
</dbReference>
<evidence type="ECO:0000256" key="1">
    <source>
        <dbReference type="ARBA" id="ARBA00022490"/>
    </source>
</evidence>
<dbReference type="GO" id="GO:0008360">
    <property type="term" value="P:regulation of cell shape"/>
    <property type="evidence" value="ECO:0007669"/>
    <property type="project" value="UniProtKB-KW"/>
</dbReference>
<organism evidence="9 10">
    <name type="scientific">Blautia obeum</name>
    <dbReference type="NCBI Taxonomy" id="40520"/>
    <lineage>
        <taxon>Bacteria</taxon>
        <taxon>Bacillati</taxon>
        <taxon>Bacillota</taxon>
        <taxon>Clostridia</taxon>
        <taxon>Lachnospirales</taxon>
        <taxon>Lachnospiraceae</taxon>
        <taxon>Blautia</taxon>
    </lineage>
</organism>
<dbReference type="InterPro" id="IPR001374">
    <property type="entry name" value="R3H_dom"/>
</dbReference>
<dbReference type="SMART" id="SM01245">
    <property type="entry name" value="Jag_N"/>
    <property type="match status" value="1"/>
</dbReference>
<dbReference type="HAMAP" id="MF_00867">
    <property type="entry name" value="KhpB"/>
    <property type="match status" value="1"/>
</dbReference>
<accession>A0A174DAJ4</accession>
<feature type="region of interest" description="Disordered" evidence="7">
    <location>
        <begin position="80"/>
        <end position="144"/>
    </location>
</feature>
<gene>
    <name evidence="6" type="primary">khpB</name>
    <name evidence="6" type="synonym">eloR</name>
    <name evidence="9" type="ORF">ERS852476_02187</name>
</gene>
<proteinExistence type="inferred from homology"/>
<evidence type="ECO:0000256" key="4">
    <source>
        <dbReference type="ARBA" id="ARBA00023186"/>
    </source>
</evidence>
<keyword evidence="1 6" id="KW-0963">Cytoplasm</keyword>
<comment type="subunit">
    <text evidence="6">Forms a complex with KhpA.</text>
</comment>
<dbReference type="GO" id="GO:0071555">
    <property type="term" value="P:cell wall organization"/>
    <property type="evidence" value="ECO:0007669"/>
    <property type="project" value="UniProtKB-KW"/>
</dbReference>
<reference evidence="9 10" key="1">
    <citation type="submission" date="2015-09" db="EMBL/GenBank/DDBJ databases">
        <authorList>
            <consortium name="Pathogen Informatics"/>
        </authorList>
    </citation>
    <scope>NUCLEOTIDE SEQUENCE [LARGE SCALE GENOMIC DNA]</scope>
    <source>
        <strain evidence="9 10">2789STDY5834861</strain>
    </source>
</reference>
<comment type="domain">
    <text evidence="6">Has an N-terminal Jag-N domain and 2 RNA-binding domains (KH and R3H).</text>
</comment>
<dbReference type="EMBL" id="CYZP01000018">
    <property type="protein sequence ID" value="CUO21080.1"/>
    <property type="molecule type" value="Genomic_DNA"/>
</dbReference>
<dbReference type="InterPro" id="IPR034079">
    <property type="entry name" value="R3H_KhpB"/>
</dbReference>
<evidence type="ECO:0000256" key="7">
    <source>
        <dbReference type="SAM" id="MobiDB-lite"/>
    </source>
</evidence>
<dbReference type="CDD" id="cd02414">
    <property type="entry name" value="KH-II_Jag"/>
    <property type="match status" value="1"/>
</dbReference>
<evidence type="ECO:0000256" key="3">
    <source>
        <dbReference type="ARBA" id="ARBA00022960"/>
    </source>
</evidence>
<sequence length="310" mass="35434">MEDYIQFSAKTKSEAITKACIELGVSSDQLEIQVISEGSNGFFGIGSKPAVIKVRKIEPVSEEEEMKEIVETVKLDSFKEEAPVQEEKKTEAIKPVKKEIKEPKAVSEKPRQPKPVKERAAKEKQPREFREPKEKQVREKTAKPAKPVEILTDPEEIKEVENRAKVFLLDVFASMNLGEVEITSEYNTTDGSLEVDFEGEDMGILIGKRGQTLDSLQYLTSLVVNKGKSNYIRVKLDTEDYRKRRKETLENLARGIAYKVRKTRKPVILEPMNPYERRIIHSALQGNKFVETVSEGEEPYRHVVVKLKRN</sequence>
<protein>
    <recommendedName>
        <fullName evidence="6">RNA-binding protein KhpB</fullName>
    </recommendedName>
    <alternativeName>
        <fullName evidence="6">RNA-binding protein EloR</fullName>
    </alternativeName>
</protein>
<comment type="caution">
    <text evidence="6">Lacks conserved residue(s) required for the propagation of feature annotation.</text>
</comment>
<dbReference type="GO" id="GO:0003723">
    <property type="term" value="F:RNA binding"/>
    <property type="evidence" value="ECO:0007669"/>
    <property type="project" value="UniProtKB-UniRule"/>
</dbReference>
<evidence type="ECO:0000256" key="6">
    <source>
        <dbReference type="HAMAP-Rule" id="MF_00867"/>
    </source>
</evidence>
<dbReference type="RefSeq" id="WP_055058227.1">
    <property type="nucleotide sequence ID" value="NZ_CYZP01000018.1"/>
</dbReference>
<dbReference type="GO" id="GO:0005737">
    <property type="term" value="C:cytoplasm"/>
    <property type="evidence" value="ECO:0007669"/>
    <property type="project" value="UniProtKB-SubCell"/>
</dbReference>
<dbReference type="Gene3D" id="3.30.300.20">
    <property type="match status" value="1"/>
</dbReference>
<dbReference type="GO" id="GO:0009252">
    <property type="term" value="P:peptidoglycan biosynthetic process"/>
    <property type="evidence" value="ECO:0007669"/>
    <property type="project" value="UniProtKB-UniRule"/>
</dbReference>
<dbReference type="InterPro" id="IPR039247">
    <property type="entry name" value="KhpB"/>
</dbReference>
<keyword evidence="5 6" id="KW-0961">Cell wall biogenesis/degradation</keyword>
<evidence type="ECO:0000256" key="2">
    <source>
        <dbReference type="ARBA" id="ARBA00022884"/>
    </source>
</evidence>
<dbReference type="SMART" id="SM00393">
    <property type="entry name" value="R3H"/>
    <property type="match status" value="1"/>
</dbReference>
<dbReference type="Gene3D" id="3.30.30.80">
    <property type="entry name" value="probable RNA-binding protein from clostridium symbiosum atcc 14940"/>
    <property type="match status" value="1"/>
</dbReference>